<dbReference type="VEuPathDB" id="PiroplasmaDB:BBBOND_0206550"/>
<accession>A0A061D654</accession>
<reference evidence="2" key="1">
    <citation type="submission" date="2014-06" db="EMBL/GenBank/DDBJ databases">
        <authorList>
            <person name="Aslett M."/>
            <person name="De Silva N."/>
        </authorList>
    </citation>
    <scope>NUCLEOTIDE SEQUENCE [LARGE SCALE GENOMIC DNA]</scope>
    <source>
        <strain evidence="2">Bond</strain>
    </source>
</reference>
<protein>
    <submittedName>
        <fullName evidence="1">Uncharacterized protein</fullName>
    </submittedName>
</protein>
<dbReference type="EMBL" id="LK391708">
    <property type="protein sequence ID" value="CDR95497.1"/>
    <property type="molecule type" value="Genomic_DNA"/>
</dbReference>
<gene>
    <name evidence="1" type="ORF">BBBOND_0206550</name>
</gene>
<organism evidence="1 2">
    <name type="scientific">Babesia bigemina</name>
    <dbReference type="NCBI Taxonomy" id="5866"/>
    <lineage>
        <taxon>Eukaryota</taxon>
        <taxon>Sar</taxon>
        <taxon>Alveolata</taxon>
        <taxon>Apicomplexa</taxon>
        <taxon>Aconoidasida</taxon>
        <taxon>Piroplasmida</taxon>
        <taxon>Babesiidae</taxon>
        <taxon>Babesia</taxon>
    </lineage>
</organism>
<sequence length="252" mass="27719">MVYTSLTEVPRNLKEGIDWLLAVKGDDAEKNLKAMSTAIHFFLRSQPTGSTKLPALEKVKYASELFLRRQEFRDKPLVKELLKRFAGTKTKNPTKLAAILENVEECDYKNVVQAFGLTPKNITKKLGRFVGGAEKFLDDLKIPGQYESAYSSEATWDSSCAKDPEACAVVFVGIAPMLYAGLRSLKEEGGPAPVGEAPNEEKRNVADALKAVGYGEGCRGGLSRLDLQKTTNPVDSQALDVIFDLAGFWAFY</sequence>
<dbReference type="GeneID" id="24564038"/>
<dbReference type="Proteomes" id="UP000033188">
    <property type="component" value="Chromosome 2"/>
</dbReference>
<dbReference type="KEGG" id="bbig:BBBOND_0206550"/>
<name>A0A061D654_BABBI</name>
<keyword evidence="2" id="KW-1185">Reference proteome</keyword>
<proteinExistence type="predicted"/>
<dbReference type="OrthoDB" id="366620at2759"/>
<dbReference type="AlphaFoldDB" id="A0A061D654"/>
<dbReference type="RefSeq" id="XP_012767683.1">
    <property type="nucleotide sequence ID" value="XM_012912229.1"/>
</dbReference>
<evidence type="ECO:0000313" key="1">
    <source>
        <dbReference type="EMBL" id="CDR95497.1"/>
    </source>
</evidence>
<evidence type="ECO:0000313" key="2">
    <source>
        <dbReference type="Proteomes" id="UP000033188"/>
    </source>
</evidence>